<feature type="region of interest" description="Disordered" evidence="2">
    <location>
        <begin position="672"/>
        <end position="697"/>
    </location>
</feature>
<name>A0AAE2D3T7_SCHME</name>
<organism evidence="3 4">
    <name type="scientific">Schistosoma mekongi</name>
    <name type="common">Parasitic worm</name>
    <dbReference type="NCBI Taxonomy" id="38744"/>
    <lineage>
        <taxon>Eukaryota</taxon>
        <taxon>Metazoa</taxon>
        <taxon>Spiralia</taxon>
        <taxon>Lophotrochozoa</taxon>
        <taxon>Platyhelminthes</taxon>
        <taxon>Trematoda</taxon>
        <taxon>Digenea</taxon>
        <taxon>Strigeidida</taxon>
        <taxon>Schistosomatoidea</taxon>
        <taxon>Schistosomatidae</taxon>
        <taxon>Schistosoma</taxon>
    </lineage>
</organism>
<reference evidence="3" key="1">
    <citation type="submission" date="2022-04" db="EMBL/GenBank/DDBJ databases">
        <authorList>
            <person name="Xu L."/>
            <person name="Lv Z."/>
        </authorList>
    </citation>
    <scope>NUCLEOTIDE SEQUENCE</scope>
    <source>
        <strain evidence="3">LV_2022a</strain>
    </source>
</reference>
<evidence type="ECO:0000256" key="2">
    <source>
        <dbReference type="SAM" id="MobiDB-lite"/>
    </source>
</evidence>
<dbReference type="PANTHER" id="PTHR43696:SF9">
    <property type="entry name" value="COILED-COIL DOMAIN-CONTAINING PROTEIN 157"/>
    <property type="match status" value="1"/>
</dbReference>
<keyword evidence="1" id="KW-0175">Coiled coil</keyword>
<dbReference type="InterPro" id="IPR029681">
    <property type="entry name" value="CCDC157"/>
</dbReference>
<feature type="region of interest" description="Disordered" evidence="2">
    <location>
        <begin position="611"/>
        <end position="646"/>
    </location>
</feature>
<feature type="region of interest" description="Disordered" evidence="2">
    <location>
        <begin position="574"/>
        <end position="596"/>
    </location>
</feature>
<evidence type="ECO:0000256" key="1">
    <source>
        <dbReference type="SAM" id="Coils"/>
    </source>
</evidence>
<reference evidence="3" key="2">
    <citation type="journal article" date="2023" name="Infect Dis Poverty">
        <title>Chromosome-scale genome of the human blood fluke Schistosoma mekongi and its implications for public health.</title>
        <authorList>
            <person name="Zhou M."/>
            <person name="Xu L."/>
            <person name="Xu D."/>
            <person name="Chen W."/>
            <person name="Khan J."/>
            <person name="Hu Y."/>
            <person name="Huang H."/>
            <person name="Wei H."/>
            <person name="Zhang Y."/>
            <person name="Chusongsang P."/>
            <person name="Tanasarnprasert K."/>
            <person name="Hu X."/>
            <person name="Limpanont Y."/>
            <person name="Lv Z."/>
        </authorList>
    </citation>
    <scope>NUCLEOTIDE SEQUENCE</scope>
    <source>
        <strain evidence="3">LV_2022a</strain>
    </source>
</reference>
<protein>
    <submittedName>
        <fullName evidence="3">Uncharacterized protein</fullName>
    </submittedName>
</protein>
<dbReference type="EMBL" id="JALJAT010000004">
    <property type="protein sequence ID" value="KAK4470423.1"/>
    <property type="molecule type" value="Genomic_DNA"/>
</dbReference>
<feature type="coiled-coil region" evidence="1">
    <location>
        <begin position="405"/>
        <end position="512"/>
    </location>
</feature>
<gene>
    <name evidence="3" type="ORF">MN116_005616</name>
</gene>
<keyword evidence="4" id="KW-1185">Reference proteome</keyword>
<feature type="compositionally biased region" description="Low complexity" evidence="2">
    <location>
        <begin position="612"/>
        <end position="630"/>
    </location>
</feature>
<dbReference type="Proteomes" id="UP001292079">
    <property type="component" value="Unassembled WGS sequence"/>
</dbReference>
<evidence type="ECO:0000313" key="4">
    <source>
        <dbReference type="Proteomes" id="UP001292079"/>
    </source>
</evidence>
<feature type="coiled-coil region" evidence="1">
    <location>
        <begin position="279"/>
        <end position="380"/>
    </location>
</feature>
<evidence type="ECO:0000313" key="3">
    <source>
        <dbReference type="EMBL" id="KAK4470423.1"/>
    </source>
</evidence>
<accession>A0AAE2D3T7</accession>
<feature type="compositionally biased region" description="Low complexity" evidence="2">
    <location>
        <begin position="574"/>
        <end position="583"/>
    </location>
</feature>
<dbReference type="PANTHER" id="PTHR43696">
    <property type="entry name" value="COILED-COIL DOMAIN-CONTAINING PROTEIN 157"/>
    <property type="match status" value="1"/>
</dbReference>
<sequence length="697" mass="80475">MSLGGEACILKLKEEVYFLHDVVERVNKGVNMKTAYSWKFPGKSAFEIKIHSVLSKLNYCTTNKQSNEILHVLLLEIIIDRFLVIFQILSYLCKTYCFYSDSCYEDSNSLSSCVSEHVSVVNSLVNLVGVSRETKENSGRKCDGRLQETSHEILKSAGKNIAADAMRWIADIERFYNNSFQRTSKLSSKNDELETKSQETQTEISEIRSENYSQVFSSMIQVLAKCLVKPMDIYNLPSETGRFIREVMNFPNGDNWELDVSKSIFLFLERDTSRLIKYLEVQSSSKKRLEDQVNLMRNENVQLHKEIVVKQNELNHLNEKLSKEVRGLSEKTNQLNEENTKLKINAEDLTKTLENKEFQVLELENQCQVMKKNINNLLKLCDIDRIDLNDTSLPSNPSRIIECYLLELQRKLETTTNEYQCITKLLDEKEVENQNMNSQYSVITTNYEQLTIRINQLTDLNEQLKQQILQKDHLIEQLNNDLTYSNKKINELEQTKLESEQFNKKLNEMNEILLQMAQYPDLNGPIIIENENIKEKSVDEELKGQIQANEHRITLLTEQTKRLRNALLLLNNKKQNMNTNNDENNNHTEQSVSEDMELLSPETDYLLLANKNNDTNSSSSQVNSVTSFNSISSENQSVKEDNSCGRQKTYTKSVMLSNEINNNHSNVQLWCGPRKGSSRSQCKRKTNEKCSTPGINL</sequence>
<dbReference type="AlphaFoldDB" id="A0AAE2D3T7"/>
<proteinExistence type="predicted"/>
<comment type="caution">
    <text evidence="3">The sequence shown here is derived from an EMBL/GenBank/DDBJ whole genome shotgun (WGS) entry which is preliminary data.</text>
</comment>